<evidence type="ECO:0000313" key="2">
    <source>
        <dbReference type="Proteomes" id="UP000054007"/>
    </source>
</evidence>
<dbReference type="STRING" id="1314674.A0A0D7AXQ2"/>
<dbReference type="EMBL" id="KN880752">
    <property type="protein sequence ID" value="KIY62740.1"/>
    <property type="molecule type" value="Genomic_DNA"/>
</dbReference>
<dbReference type="Proteomes" id="UP000054007">
    <property type="component" value="Unassembled WGS sequence"/>
</dbReference>
<dbReference type="AlphaFoldDB" id="A0A0D7AXQ2"/>
<sequence>LLHIPDDILNAGPLWCYWNFPTERFCGFIVRSQVNRRYPYSSFARRLRDIAQLSQIKLIFHLHSEL</sequence>
<evidence type="ECO:0000313" key="1">
    <source>
        <dbReference type="EMBL" id="KIY62740.1"/>
    </source>
</evidence>
<feature type="non-terminal residue" evidence="1">
    <location>
        <position position="1"/>
    </location>
</feature>
<keyword evidence="2" id="KW-1185">Reference proteome</keyword>
<protein>
    <submittedName>
        <fullName evidence="1">Uncharacterized protein</fullName>
    </submittedName>
</protein>
<proteinExistence type="predicted"/>
<gene>
    <name evidence="1" type="ORF">CYLTODRAFT_316668</name>
</gene>
<organism evidence="1 2">
    <name type="scientific">Cylindrobasidium torrendii FP15055 ss-10</name>
    <dbReference type="NCBI Taxonomy" id="1314674"/>
    <lineage>
        <taxon>Eukaryota</taxon>
        <taxon>Fungi</taxon>
        <taxon>Dikarya</taxon>
        <taxon>Basidiomycota</taxon>
        <taxon>Agaricomycotina</taxon>
        <taxon>Agaricomycetes</taxon>
        <taxon>Agaricomycetidae</taxon>
        <taxon>Agaricales</taxon>
        <taxon>Marasmiineae</taxon>
        <taxon>Physalacriaceae</taxon>
        <taxon>Cylindrobasidium</taxon>
    </lineage>
</organism>
<name>A0A0D7AXQ2_9AGAR</name>
<reference evidence="1 2" key="1">
    <citation type="journal article" date="2015" name="Fungal Genet. Biol.">
        <title>Evolution of novel wood decay mechanisms in Agaricales revealed by the genome sequences of Fistulina hepatica and Cylindrobasidium torrendii.</title>
        <authorList>
            <person name="Floudas D."/>
            <person name="Held B.W."/>
            <person name="Riley R."/>
            <person name="Nagy L.G."/>
            <person name="Koehler G."/>
            <person name="Ransdell A.S."/>
            <person name="Younus H."/>
            <person name="Chow J."/>
            <person name="Chiniquy J."/>
            <person name="Lipzen A."/>
            <person name="Tritt A."/>
            <person name="Sun H."/>
            <person name="Haridas S."/>
            <person name="LaButti K."/>
            <person name="Ohm R.A."/>
            <person name="Kues U."/>
            <person name="Blanchette R.A."/>
            <person name="Grigoriev I.V."/>
            <person name="Minto R.E."/>
            <person name="Hibbett D.S."/>
        </authorList>
    </citation>
    <scope>NUCLEOTIDE SEQUENCE [LARGE SCALE GENOMIC DNA]</scope>
    <source>
        <strain evidence="1 2">FP15055 ss-10</strain>
    </source>
</reference>
<feature type="non-terminal residue" evidence="1">
    <location>
        <position position="66"/>
    </location>
</feature>
<dbReference type="OrthoDB" id="6613063at2759"/>
<accession>A0A0D7AXQ2</accession>